<evidence type="ECO:0000256" key="1">
    <source>
        <dbReference type="SAM" id="MobiDB-lite"/>
    </source>
</evidence>
<sequence length="451" mass="46861">MKNKTFLALFALALLSMSLAACGGSSSAASGNSLSSGGESVVPGNNTGNGGDGTQAAGTAIAYRTLGPAPTNSRIMEERLSIVKDADAWNRLWSEHSPQIGGTQAAPAVDFARNMVVAVFLGSRSPCGTYAIESVAQNSAATQLDMRYRVTPPRADTACIALAYFPAFFLEIPRSSLPVQASAATARADADLLVRTGWSYGMCLDRCEGEAEITQADALLRVGTGRSLSGGYQGISSAVTAQEWTALADAFRLLPDLQIGCPGCADEGREWIEVRQNGVSRRLELSCGTSLPATSASAAGVVAAVRSVRGRLAAALGLGEPCASSLIAFDRIVSPVLASAIGEKRTVVVRDAAAWTALWQQHAGSQSNAPAPAVDFSRRMVLAVFLGKETPMCGGMNIVNVVGRAAPERIEAQYRVLDPGPDVVCVAASINLASFVSVPASPVPVEFIKLP</sequence>
<name>A0A6B3SQU2_9BURK</name>
<reference evidence="3 4" key="1">
    <citation type="submission" date="2020-02" db="EMBL/GenBank/DDBJ databases">
        <authorList>
            <person name="Kim M.K."/>
        </authorList>
    </citation>
    <scope>NUCLEOTIDE SEQUENCE [LARGE SCALE GENOMIC DNA]</scope>
    <source>
        <strain evidence="3 4">17J57-3</strain>
    </source>
</reference>
<dbReference type="RefSeq" id="WP_163966556.1">
    <property type="nucleotide sequence ID" value="NZ_JAAIVB010000065.1"/>
</dbReference>
<dbReference type="AlphaFoldDB" id="A0A6B3SQU2"/>
<feature type="signal peptide" evidence="2">
    <location>
        <begin position="1"/>
        <end position="20"/>
    </location>
</feature>
<keyword evidence="4" id="KW-1185">Reference proteome</keyword>
<feature type="chain" id="PRO_5025577432" description="PrcB C-terminal domain-containing protein" evidence="2">
    <location>
        <begin position="21"/>
        <end position="451"/>
    </location>
</feature>
<organism evidence="3 4">
    <name type="scientific">Noviherbaspirillum galbum</name>
    <dbReference type="NCBI Taxonomy" id="2709383"/>
    <lineage>
        <taxon>Bacteria</taxon>
        <taxon>Pseudomonadati</taxon>
        <taxon>Pseudomonadota</taxon>
        <taxon>Betaproteobacteria</taxon>
        <taxon>Burkholderiales</taxon>
        <taxon>Oxalobacteraceae</taxon>
        <taxon>Noviherbaspirillum</taxon>
    </lineage>
</organism>
<evidence type="ECO:0000313" key="4">
    <source>
        <dbReference type="Proteomes" id="UP000482155"/>
    </source>
</evidence>
<dbReference type="Proteomes" id="UP000482155">
    <property type="component" value="Unassembled WGS sequence"/>
</dbReference>
<dbReference type="PROSITE" id="PS51257">
    <property type="entry name" value="PROKAR_LIPOPROTEIN"/>
    <property type="match status" value="1"/>
</dbReference>
<accession>A0A6B3SQU2</accession>
<evidence type="ECO:0000256" key="2">
    <source>
        <dbReference type="SAM" id="SignalP"/>
    </source>
</evidence>
<proteinExistence type="predicted"/>
<evidence type="ECO:0008006" key="5">
    <source>
        <dbReference type="Google" id="ProtNLM"/>
    </source>
</evidence>
<gene>
    <name evidence="3" type="ORF">G3574_18725</name>
</gene>
<feature type="region of interest" description="Disordered" evidence="1">
    <location>
        <begin position="31"/>
        <end position="54"/>
    </location>
</feature>
<protein>
    <recommendedName>
        <fullName evidence="5">PrcB C-terminal domain-containing protein</fullName>
    </recommendedName>
</protein>
<dbReference type="EMBL" id="JAAIVB010000065">
    <property type="protein sequence ID" value="NEX63123.1"/>
    <property type="molecule type" value="Genomic_DNA"/>
</dbReference>
<evidence type="ECO:0000313" key="3">
    <source>
        <dbReference type="EMBL" id="NEX63123.1"/>
    </source>
</evidence>
<comment type="caution">
    <text evidence="3">The sequence shown here is derived from an EMBL/GenBank/DDBJ whole genome shotgun (WGS) entry which is preliminary data.</text>
</comment>
<keyword evidence="2" id="KW-0732">Signal</keyword>
<feature type="compositionally biased region" description="Low complexity" evidence="1">
    <location>
        <begin position="31"/>
        <end position="46"/>
    </location>
</feature>